<reference evidence="2 3" key="2">
    <citation type="submission" date="2020-03" db="EMBL/GenBank/DDBJ databases">
        <title>Devosia chinhatensis sp. nov., isolated from a hexachlorocyclohexane (HCH) dump site in India.</title>
        <authorList>
            <person name="Kumar M."/>
            <person name="Lal R."/>
        </authorList>
    </citation>
    <scope>NUCLEOTIDE SEQUENCE [LARGE SCALE GENOMIC DNA]</scope>
    <source>
        <strain evidence="2 3">H239</strain>
    </source>
</reference>
<dbReference type="InterPro" id="IPR029068">
    <property type="entry name" value="Glyas_Bleomycin-R_OHBP_Dase"/>
</dbReference>
<feature type="domain" description="VOC" evidence="1">
    <location>
        <begin position="4"/>
        <end position="128"/>
    </location>
</feature>
<name>A0A6M1SBB2_9HYPH</name>
<proteinExistence type="predicted"/>
<protein>
    <submittedName>
        <fullName evidence="2">VOC family protein</fullName>
    </submittedName>
</protein>
<gene>
    <name evidence="2" type="ORF">G5575_05700</name>
</gene>
<dbReference type="Gene3D" id="3.10.180.10">
    <property type="entry name" value="2,3-Dihydroxybiphenyl 1,2-Dioxygenase, domain 1"/>
    <property type="match status" value="1"/>
</dbReference>
<reference evidence="2 3" key="1">
    <citation type="submission" date="2020-02" db="EMBL/GenBank/DDBJ databases">
        <authorList>
            <person name="Khan S.A."/>
            <person name="Jeon C.O."/>
            <person name="Chun B.H."/>
        </authorList>
    </citation>
    <scope>NUCLEOTIDE SEQUENCE [LARGE SCALE GENOMIC DNA]</scope>
    <source>
        <strain evidence="2 3">H239</strain>
    </source>
</reference>
<dbReference type="Pfam" id="PF00903">
    <property type="entry name" value="Glyoxalase"/>
    <property type="match status" value="1"/>
</dbReference>
<dbReference type="Proteomes" id="UP000474802">
    <property type="component" value="Unassembled WGS sequence"/>
</dbReference>
<dbReference type="RefSeq" id="WP_164533442.1">
    <property type="nucleotide sequence ID" value="NZ_JAALFG010000001.1"/>
</dbReference>
<dbReference type="PANTHER" id="PTHR36503:SF1">
    <property type="entry name" value="BLR2520 PROTEIN"/>
    <property type="match status" value="1"/>
</dbReference>
<organism evidence="2 3">
    <name type="scientific">Devosia aurantiaca</name>
    <dbReference type="NCBI Taxonomy" id="2714858"/>
    <lineage>
        <taxon>Bacteria</taxon>
        <taxon>Pseudomonadati</taxon>
        <taxon>Pseudomonadota</taxon>
        <taxon>Alphaproteobacteria</taxon>
        <taxon>Hyphomicrobiales</taxon>
        <taxon>Devosiaceae</taxon>
        <taxon>Devosia</taxon>
    </lineage>
</organism>
<dbReference type="AlphaFoldDB" id="A0A6M1SBB2"/>
<evidence type="ECO:0000259" key="1">
    <source>
        <dbReference type="PROSITE" id="PS51819"/>
    </source>
</evidence>
<keyword evidence="3" id="KW-1185">Reference proteome</keyword>
<dbReference type="InterPro" id="IPR004360">
    <property type="entry name" value="Glyas_Fos-R_dOase_dom"/>
</dbReference>
<dbReference type="PROSITE" id="PS51819">
    <property type="entry name" value="VOC"/>
    <property type="match status" value="1"/>
</dbReference>
<sequence length="133" mass="14489">MKPSISIITIGVDDLERAFAFYRALFDIADDQIGAGEDHVAFFFDDDFSFVLFPRDQIAATAGKPESLEGTPGFVLSHRAESAEEVDTILSRVLVAGGAIITPGTESEWGYSAYFEDSEGNVWELMATKSVVN</sequence>
<dbReference type="InterPro" id="IPR037523">
    <property type="entry name" value="VOC_core"/>
</dbReference>
<accession>A0A6M1SBB2</accession>
<evidence type="ECO:0000313" key="3">
    <source>
        <dbReference type="Proteomes" id="UP000474802"/>
    </source>
</evidence>
<dbReference type="EMBL" id="JAALFG010000001">
    <property type="protein sequence ID" value="NGP17239.1"/>
    <property type="molecule type" value="Genomic_DNA"/>
</dbReference>
<comment type="caution">
    <text evidence="2">The sequence shown here is derived from an EMBL/GenBank/DDBJ whole genome shotgun (WGS) entry which is preliminary data.</text>
</comment>
<dbReference type="SUPFAM" id="SSF54593">
    <property type="entry name" value="Glyoxalase/Bleomycin resistance protein/Dihydroxybiphenyl dioxygenase"/>
    <property type="match status" value="1"/>
</dbReference>
<dbReference type="PANTHER" id="PTHR36503">
    <property type="entry name" value="BLR2520 PROTEIN"/>
    <property type="match status" value="1"/>
</dbReference>
<evidence type="ECO:0000313" key="2">
    <source>
        <dbReference type="EMBL" id="NGP17239.1"/>
    </source>
</evidence>